<dbReference type="PANTHER" id="PTHR33751">
    <property type="entry name" value="CBB3-TYPE CYTOCHROME C OXIDASE SUBUNIT FIXP"/>
    <property type="match status" value="1"/>
</dbReference>
<dbReference type="PROSITE" id="PS51007">
    <property type="entry name" value="CYTC"/>
    <property type="match status" value="1"/>
</dbReference>
<keyword evidence="2 6" id="KW-0349">Heme</keyword>
<evidence type="ECO:0000256" key="3">
    <source>
        <dbReference type="ARBA" id="ARBA00022723"/>
    </source>
</evidence>
<evidence type="ECO:0000256" key="2">
    <source>
        <dbReference type="ARBA" id="ARBA00022617"/>
    </source>
</evidence>
<reference evidence="8 9" key="1">
    <citation type="submission" date="2024-02" db="EMBL/GenBank/DDBJ databases">
        <title>New especies of Spiribacter isolated from saline water.</title>
        <authorList>
            <person name="Leon M.J."/>
            <person name="De La Haba R."/>
            <person name="Sanchez-Porro C."/>
            <person name="Ventosa A."/>
        </authorList>
    </citation>
    <scope>NUCLEOTIDE SEQUENCE [LARGE SCALE GENOMIC DNA]</scope>
    <source>
        <strain evidence="9">ag22IC6-390</strain>
    </source>
</reference>
<keyword evidence="1" id="KW-0813">Transport</keyword>
<dbReference type="Proteomes" id="UP001556709">
    <property type="component" value="Unassembled WGS sequence"/>
</dbReference>
<keyword evidence="3 6" id="KW-0479">Metal-binding</keyword>
<dbReference type="Gene3D" id="1.10.760.10">
    <property type="entry name" value="Cytochrome c-like domain"/>
    <property type="match status" value="1"/>
</dbReference>
<evidence type="ECO:0000313" key="9">
    <source>
        <dbReference type="Proteomes" id="UP001556709"/>
    </source>
</evidence>
<dbReference type="InterPro" id="IPR009056">
    <property type="entry name" value="Cyt_c-like_dom"/>
</dbReference>
<gene>
    <name evidence="8" type="ORF">V6X73_07020</name>
</gene>
<sequence length="150" mass="15594">MSKNPLRGVADSGKTLPDRLKAGITTWPEGLVEETTLTIKSFGLALGLAIVCVPLSAAAQSGGSDDIDLASAAQLFKNNCSACHGKKAQGVASYPKLAGQDAAYLASKLQTYRAGEMVGPNSVLMIQNAKDLSDQDIASLAAYISTTFEE</sequence>
<evidence type="ECO:0000256" key="5">
    <source>
        <dbReference type="ARBA" id="ARBA00023004"/>
    </source>
</evidence>
<keyword evidence="9" id="KW-1185">Reference proteome</keyword>
<dbReference type="PANTHER" id="PTHR33751:SF9">
    <property type="entry name" value="CYTOCHROME C4"/>
    <property type="match status" value="1"/>
</dbReference>
<evidence type="ECO:0000256" key="6">
    <source>
        <dbReference type="PROSITE-ProRule" id="PRU00433"/>
    </source>
</evidence>
<dbReference type="InterPro" id="IPR036909">
    <property type="entry name" value="Cyt_c-like_dom_sf"/>
</dbReference>
<organism evidence="8 9">
    <name type="scientific">Spiribacter pallidus</name>
    <dbReference type="NCBI Taxonomy" id="1987936"/>
    <lineage>
        <taxon>Bacteria</taxon>
        <taxon>Pseudomonadati</taxon>
        <taxon>Pseudomonadota</taxon>
        <taxon>Gammaproteobacteria</taxon>
        <taxon>Chromatiales</taxon>
        <taxon>Ectothiorhodospiraceae</taxon>
        <taxon>Spiribacter</taxon>
    </lineage>
</organism>
<dbReference type="InterPro" id="IPR050597">
    <property type="entry name" value="Cytochrome_c_Oxidase_Subunit"/>
</dbReference>
<evidence type="ECO:0000259" key="7">
    <source>
        <dbReference type="PROSITE" id="PS51007"/>
    </source>
</evidence>
<dbReference type="SUPFAM" id="SSF46626">
    <property type="entry name" value="Cytochrome c"/>
    <property type="match status" value="1"/>
</dbReference>
<name>A0ABV3TCW7_9GAMM</name>
<dbReference type="EMBL" id="JBAKFM010000003">
    <property type="protein sequence ID" value="MEX0469472.1"/>
    <property type="molecule type" value="Genomic_DNA"/>
</dbReference>
<comment type="caution">
    <text evidence="8">The sequence shown here is derived from an EMBL/GenBank/DDBJ whole genome shotgun (WGS) entry which is preliminary data.</text>
</comment>
<accession>A0ABV3TCW7</accession>
<dbReference type="Pfam" id="PF00034">
    <property type="entry name" value="Cytochrom_C"/>
    <property type="match status" value="1"/>
</dbReference>
<evidence type="ECO:0000256" key="1">
    <source>
        <dbReference type="ARBA" id="ARBA00022448"/>
    </source>
</evidence>
<protein>
    <submittedName>
        <fullName evidence="8">Cytochrome c</fullName>
    </submittedName>
</protein>
<dbReference type="RefSeq" id="WP_367959210.1">
    <property type="nucleotide sequence ID" value="NZ_JBAKFK010000003.1"/>
</dbReference>
<keyword evidence="4" id="KW-0249">Electron transport</keyword>
<evidence type="ECO:0000256" key="4">
    <source>
        <dbReference type="ARBA" id="ARBA00022982"/>
    </source>
</evidence>
<feature type="domain" description="Cytochrome c" evidence="7">
    <location>
        <begin position="67"/>
        <end position="148"/>
    </location>
</feature>
<evidence type="ECO:0000313" key="8">
    <source>
        <dbReference type="EMBL" id="MEX0469472.1"/>
    </source>
</evidence>
<proteinExistence type="predicted"/>
<keyword evidence="5 6" id="KW-0408">Iron</keyword>